<evidence type="ECO:0000313" key="1">
    <source>
        <dbReference type="EMBL" id="HJF51256.1"/>
    </source>
</evidence>
<reference evidence="1" key="1">
    <citation type="journal article" date="2021" name="PeerJ">
        <title>Extensive microbial diversity within the chicken gut microbiome revealed by metagenomics and culture.</title>
        <authorList>
            <person name="Gilroy R."/>
            <person name="Ravi A."/>
            <person name="Getino M."/>
            <person name="Pursley I."/>
            <person name="Horton D.L."/>
            <person name="Alikhan N.F."/>
            <person name="Baker D."/>
            <person name="Gharbi K."/>
            <person name="Hall N."/>
            <person name="Watson M."/>
            <person name="Adriaenssens E.M."/>
            <person name="Foster-Nyarko E."/>
            <person name="Jarju S."/>
            <person name="Secka A."/>
            <person name="Antonio M."/>
            <person name="Oren A."/>
            <person name="Chaudhuri R.R."/>
            <person name="La Ragione R."/>
            <person name="Hildebrand F."/>
            <person name="Pallen M.J."/>
        </authorList>
    </citation>
    <scope>NUCLEOTIDE SEQUENCE</scope>
    <source>
        <strain evidence="1">1647</strain>
    </source>
</reference>
<protein>
    <submittedName>
        <fullName evidence="1">Uncharacterized protein</fullName>
    </submittedName>
</protein>
<reference evidence="1" key="2">
    <citation type="submission" date="2021-09" db="EMBL/GenBank/DDBJ databases">
        <authorList>
            <person name="Gilroy R."/>
        </authorList>
    </citation>
    <scope>NUCLEOTIDE SEQUENCE</scope>
    <source>
        <strain evidence="1">1647</strain>
    </source>
</reference>
<sequence length="98" mass="11282">MGDKFRVVLTDEAKAELKRLQKRDVVRARKVASALKRLREHGPSYPSLKSHKIASIPGPYGETWQSYIENHTPGAWRIFWHYGPSTGVITVFLIREHL</sequence>
<dbReference type="SUPFAM" id="SSF143011">
    <property type="entry name" value="RelE-like"/>
    <property type="match status" value="1"/>
</dbReference>
<dbReference type="EMBL" id="DYWO01000474">
    <property type="protein sequence ID" value="HJF51256.1"/>
    <property type="molecule type" value="Genomic_DNA"/>
</dbReference>
<organism evidence="1 2">
    <name type="scientific">Brachybacterium paraconglomeratum</name>
    <dbReference type="NCBI Taxonomy" id="173362"/>
    <lineage>
        <taxon>Bacteria</taxon>
        <taxon>Bacillati</taxon>
        <taxon>Actinomycetota</taxon>
        <taxon>Actinomycetes</taxon>
        <taxon>Micrococcales</taxon>
        <taxon>Dermabacteraceae</taxon>
        <taxon>Brachybacterium</taxon>
    </lineage>
</organism>
<name>A0A921GS34_9MICO</name>
<gene>
    <name evidence="1" type="ORF">K8W24_15950</name>
</gene>
<dbReference type="InterPro" id="IPR035093">
    <property type="entry name" value="RelE/ParE_toxin_dom_sf"/>
</dbReference>
<accession>A0A921GS34</accession>
<evidence type="ECO:0000313" key="2">
    <source>
        <dbReference type="Proteomes" id="UP000775129"/>
    </source>
</evidence>
<proteinExistence type="predicted"/>
<comment type="caution">
    <text evidence="1">The sequence shown here is derived from an EMBL/GenBank/DDBJ whole genome shotgun (WGS) entry which is preliminary data.</text>
</comment>
<dbReference type="Proteomes" id="UP000775129">
    <property type="component" value="Unassembled WGS sequence"/>
</dbReference>
<dbReference type="AlphaFoldDB" id="A0A921GS34"/>